<dbReference type="PROSITE" id="PS51257">
    <property type="entry name" value="PROKAR_LIPOPROTEIN"/>
    <property type="match status" value="1"/>
</dbReference>
<dbReference type="EMBL" id="MU154532">
    <property type="protein sequence ID" value="KAF9499319.1"/>
    <property type="molecule type" value="Genomic_DNA"/>
</dbReference>
<comment type="caution">
    <text evidence="1">The sequence shown here is derived from an EMBL/GenBank/DDBJ whole genome shotgun (WGS) entry which is preliminary data.</text>
</comment>
<dbReference type="Proteomes" id="UP000807025">
    <property type="component" value="Unassembled WGS sequence"/>
</dbReference>
<gene>
    <name evidence="1" type="ORF">BDN71DRAFT_1441910</name>
</gene>
<name>A0A9P6A7U4_PLEER</name>
<accession>A0A9P6A7U4</accession>
<proteinExistence type="predicted"/>
<evidence type="ECO:0000313" key="1">
    <source>
        <dbReference type="EMBL" id="KAF9499319.1"/>
    </source>
</evidence>
<keyword evidence="2" id="KW-1185">Reference proteome</keyword>
<evidence type="ECO:0000313" key="2">
    <source>
        <dbReference type="Proteomes" id="UP000807025"/>
    </source>
</evidence>
<dbReference type="AlphaFoldDB" id="A0A9P6A7U4"/>
<reference evidence="1" key="1">
    <citation type="submission" date="2020-11" db="EMBL/GenBank/DDBJ databases">
        <authorList>
            <consortium name="DOE Joint Genome Institute"/>
            <person name="Ahrendt S."/>
            <person name="Riley R."/>
            <person name="Andreopoulos W."/>
            <person name="Labutti K."/>
            <person name="Pangilinan J."/>
            <person name="Ruiz-Duenas F.J."/>
            <person name="Barrasa J.M."/>
            <person name="Sanchez-Garcia M."/>
            <person name="Camarero S."/>
            <person name="Miyauchi S."/>
            <person name="Serrano A."/>
            <person name="Linde D."/>
            <person name="Babiker R."/>
            <person name="Drula E."/>
            <person name="Ayuso-Fernandez I."/>
            <person name="Pacheco R."/>
            <person name="Padilla G."/>
            <person name="Ferreira P."/>
            <person name="Barriuso J."/>
            <person name="Kellner H."/>
            <person name="Castanera R."/>
            <person name="Alfaro M."/>
            <person name="Ramirez L."/>
            <person name="Pisabarro A.G."/>
            <person name="Kuo A."/>
            <person name="Tritt A."/>
            <person name="Lipzen A."/>
            <person name="He G."/>
            <person name="Yan M."/>
            <person name="Ng V."/>
            <person name="Cullen D."/>
            <person name="Martin F."/>
            <person name="Rosso M.-N."/>
            <person name="Henrissat B."/>
            <person name="Hibbett D."/>
            <person name="Martinez A.T."/>
            <person name="Grigoriev I.V."/>
        </authorList>
    </citation>
    <scope>NUCLEOTIDE SEQUENCE</scope>
    <source>
        <strain evidence="1">ATCC 90797</strain>
    </source>
</reference>
<sequence>MSSAKPLGLRPSVSGVPCSRYSHTSGYQLGCGCLPSPSRPHLVIQHTNNQLRLNGPLEQASSPLPDNLMDVHIISIGTLELDT</sequence>
<organism evidence="1 2">
    <name type="scientific">Pleurotus eryngii</name>
    <name type="common">Boletus of the steppes</name>
    <dbReference type="NCBI Taxonomy" id="5323"/>
    <lineage>
        <taxon>Eukaryota</taxon>
        <taxon>Fungi</taxon>
        <taxon>Dikarya</taxon>
        <taxon>Basidiomycota</taxon>
        <taxon>Agaricomycotina</taxon>
        <taxon>Agaricomycetes</taxon>
        <taxon>Agaricomycetidae</taxon>
        <taxon>Agaricales</taxon>
        <taxon>Pleurotineae</taxon>
        <taxon>Pleurotaceae</taxon>
        <taxon>Pleurotus</taxon>
    </lineage>
</organism>
<protein>
    <submittedName>
        <fullName evidence="1">Uncharacterized protein</fullName>
    </submittedName>
</protein>